<dbReference type="InterPro" id="IPR045063">
    <property type="entry name" value="Dynamin_N"/>
</dbReference>
<feature type="domain" description="GED" evidence="4">
    <location>
        <begin position="712"/>
        <end position="800"/>
    </location>
</feature>
<dbReference type="SUPFAM" id="SSF52540">
    <property type="entry name" value="P-loop containing nucleoside triphosphate hydrolases"/>
    <property type="match status" value="1"/>
</dbReference>
<dbReference type="Pfam" id="PF00350">
    <property type="entry name" value="Dynamin_N"/>
    <property type="match status" value="1"/>
</dbReference>
<dbReference type="SMART" id="SM00053">
    <property type="entry name" value="DYNc"/>
    <property type="match status" value="1"/>
</dbReference>
<dbReference type="Gene3D" id="1.20.120.1240">
    <property type="entry name" value="Dynamin, middle domain"/>
    <property type="match status" value="1"/>
</dbReference>
<dbReference type="AlphaFoldDB" id="A0A7S0R8D1"/>
<dbReference type="Gene3D" id="3.40.50.300">
    <property type="entry name" value="P-loop containing nucleotide triphosphate hydrolases"/>
    <property type="match status" value="1"/>
</dbReference>
<dbReference type="GO" id="GO:0008017">
    <property type="term" value="F:microtubule binding"/>
    <property type="evidence" value="ECO:0007669"/>
    <property type="project" value="TreeGrafter"/>
</dbReference>
<evidence type="ECO:0000259" key="4">
    <source>
        <dbReference type="PROSITE" id="PS51388"/>
    </source>
</evidence>
<accession>A0A7S0R8D1</accession>
<protein>
    <recommendedName>
        <fullName evidence="7">Dynamin-type G domain-containing protein</fullName>
    </recommendedName>
</protein>
<keyword evidence="2" id="KW-0342">GTP-binding</keyword>
<dbReference type="InterPro" id="IPR030381">
    <property type="entry name" value="G_DYNAMIN_dom"/>
</dbReference>
<dbReference type="GO" id="GO:0005874">
    <property type="term" value="C:microtubule"/>
    <property type="evidence" value="ECO:0007669"/>
    <property type="project" value="TreeGrafter"/>
</dbReference>
<feature type="region of interest" description="Disordered" evidence="3">
    <location>
        <begin position="1"/>
        <end position="20"/>
    </location>
</feature>
<organism evidence="6">
    <name type="scientific">Pyramimonas obovata</name>
    <dbReference type="NCBI Taxonomy" id="1411642"/>
    <lineage>
        <taxon>Eukaryota</taxon>
        <taxon>Viridiplantae</taxon>
        <taxon>Chlorophyta</taxon>
        <taxon>Pyramimonadophyceae</taxon>
        <taxon>Pyramimonadales</taxon>
        <taxon>Pyramimonadaceae</taxon>
        <taxon>Pyramimonas</taxon>
        <taxon>Pyramimonas incertae sedis</taxon>
    </lineage>
</organism>
<dbReference type="InterPro" id="IPR000375">
    <property type="entry name" value="Dynamin_stalk"/>
</dbReference>
<dbReference type="Pfam" id="PF01031">
    <property type="entry name" value="Dynamin_M"/>
    <property type="match status" value="2"/>
</dbReference>
<dbReference type="PRINTS" id="PR00195">
    <property type="entry name" value="DYNAMIN"/>
</dbReference>
<dbReference type="InterPro" id="IPR020850">
    <property type="entry name" value="GED_dom"/>
</dbReference>
<dbReference type="InterPro" id="IPR001401">
    <property type="entry name" value="Dynamin_GTPase"/>
</dbReference>
<dbReference type="GO" id="GO:0005737">
    <property type="term" value="C:cytoplasm"/>
    <property type="evidence" value="ECO:0007669"/>
    <property type="project" value="TreeGrafter"/>
</dbReference>
<reference evidence="6" key="1">
    <citation type="submission" date="2021-01" db="EMBL/GenBank/DDBJ databases">
        <authorList>
            <person name="Corre E."/>
            <person name="Pelletier E."/>
            <person name="Niang G."/>
            <person name="Scheremetjew M."/>
            <person name="Finn R."/>
            <person name="Kale V."/>
            <person name="Holt S."/>
            <person name="Cochrane G."/>
            <person name="Meng A."/>
            <person name="Brown T."/>
            <person name="Cohen L."/>
        </authorList>
    </citation>
    <scope>NUCLEOTIDE SEQUENCE</scope>
    <source>
        <strain evidence="6">CCMP722</strain>
    </source>
</reference>
<dbReference type="EMBL" id="HBFA01019913">
    <property type="protein sequence ID" value="CAD8669863.1"/>
    <property type="molecule type" value="Transcribed_RNA"/>
</dbReference>
<feature type="compositionally biased region" description="Basic and acidic residues" evidence="3">
    <location>
        <begin position="1"/>
        <end position="13"/>
    </location>
</feature>
<evidence type="ECO:0000256" key="2">
    <source>
        <dbReference type="ARBA" id="ARBA00023134"/>
    </source>
</evidence>
<dbReference type="GO" id="GO:0005525">
    <property type="term" value="F:GTP binding"/>
    <property type="evidence" value="ECO:0007669"/>
    <property type="project" value="InterPro"/>
</dbReference>
<dbReference type="PROSITE" id="PS51388">
    <property type="entry name" value="GED"/>
    <property type="match status" value="1"/>
</dbReference>
<evidence type="ECO:0000313" key="6">
    <source>
        <dbReference type="EMBL" id="CAD8669863.1"/>
    </source>
</evidence>
<dbReference type="InterPro" id="IPR022812">
    <property type="entry name" value="Dynamin"/>
</dbReference>
<proteinExistence type="predicted"/>
<dbReference type="GO" id="GO:0016020">
    <property type="term" value="C:membrane"/>
    <property type="evidence" value="ECO:0007669"/>
    <property type="project" value="TreeGrafter"/>
</dbReference>
<dbReference type="PANTHER" id="PTHR11566:SF21">
    <property type="entry name" value="DYNAMIN RELATED PROTEIN 1, ISOFORM A"/>
    <property type="match status" value="1"/>
</dbReference>
<dbReference type="InterPro" id="IPR027417">
    <property type="entry name" value="P-loop_NTPase"/>
</dbReference>
<feature type="domain" description="Dynamin-type G" evidence="5">
    <location>
        <begin position="41"/>
        <end position="333"/>
    </location>
</feature>
<evidence type="ECO:0000259" key="5">
    <source>
        <dbReference type="PROSITE" id="PS51718"/>
    </source>
</evidence>
<evidence type="ECO:0008006" key="7">
    <source>
        <dbReference type="Google" id="ProtNLM"/>
    </source>
</evidence>
<name>A0A7S0R8D1_9CHLO</name>
<evidence type="ECO:0000256" key="3">
    <source>
        <dbReference type="SAM" id="MobiDB-lite"/>
    </source>
</evidence>
<keyword evidence="1" id="KW-0547">Nucleotide-binding</keyword>
<dbReference type="GO" id="GO:0003924">
    <property type="term" value="F:GTPase activity"/>
    <property type="evidence" value="ECO:0007669"/>
    <property type="project" value="InterPro"/>
</dbReference>
<evidence type="ECO:0000256" key="1">
    <source>
        <dbReference type="ARBA" id="ARBA00022741"/>
    </source>
</evidence>
<dbReference type="CDD" id="cd08771">
    <property type="entry name" value="DLP_1"/>
    <property type="match status" value="1"/>
</dbReference>
<dbReference type="PANTHER" id="PTHR11566">
    <property type="entry name" value="DYNAMIN"/>
    <property type="match status" value="1"/>
</dbReference>
<gene>
    <name evidence="6" type="ORF">POBO1169_LOCUS10193</name>
</gene>
<dbReference type="PROSITE" id="PS51718">
    <property type="entry name" value="G_DYNAMIN_2"/>
    <property type="match status" value="1"/>
</dbReference>
<sequence>MSKGREMDNKETSHSPAVSLKGNERLREFVDFLHEHNINQHINLPEIAVMGDTSSGKSSLLSAISQIQLPSNDQLTTRCPLRLHMARSDCAKARVGIKWHSSSDYKDEKVYPQKHLDGWEDIPTEIERAQQCILEQARTGSKSATKDVSVARDIVEVDVFGPECVDLTLIDLPGIVRFTSKNESATLGEDIKALIDEYLKNERCVILAVAPANVDLHNSEIMADARKVDPTTRRTIPVITKPDLIDAGAEQSVLDMLLGRQHATEMGFHMVKCRGQKALNEGKSMQEGMQEEEHFFTTQEPWCKEEARDFFGVPELRKKLAGLQVRMIGDSIPGLLADIEAQRKSAAEELARLGKPFSSDAERHAAYFAGLNAALRTLEDTLSGRRVMDEEPTATAKQHESYTEFRDEVMQQRLGCIGKIEEGSKVIVHLKDGDEVKGEVVDIFTRAKSEDQLVVKPCDVTDDRLFMKQASSHDNIFAKQYAVGDILVSTDQKLYPPKRFLVIASVKAPDEEGCIWEDARWKVTYRQLSLLEWADVQADTAWLTTMIKHNRNNDLPCFLSAAIFGNIVRDMVTKDWRPLCWKLLEDSRSELSKLVVGCVLEAFPKRYPGLRMHLEDQVRAVVDEAHARASKQIEAYLQREADEPYTQNHYLFENIAKKRNQALKQRLLKQLRGFKTNAQDGTPATVSVDNVCELVEGAFTQNERMSCEEHVAVEMQTILQAYGKVASKRAIDEVPMMVQNMRREVVASLQGRLQQTTDLQLREMMFDPSDFTARHARASKKLEDMEIVKAVFRDLQAIASKASAPPRATLLS</sequence>